<evidence type="ECO:0000313" key="1">
    <source>
        <dbReference type="Proteomes" id="UP000095287"/>
    </source>
</evidence>
<keyword evidence="1" id="KW-1185">Reference proteome</keyword>
<dbReference type="WBParaSite" id="L893_g29910.t1">
    <property type="protein sequence ID" value="L893_g29910.t1"/>
    <property type="gene ID" value="L893_g29910"/>
</dbReference>
<reference evidence="2" key="1">
    <citation type="submission" date="2016-11" db="UniProtKB">
        <authorList>
            <consortium name="WormBaseParasite"/>
        </authorList>
    </citation>
    <scope>IDENTIFICATION</scope>
</reference>
<name>A0A1I7ZU06_9BILA</name>
<sequence>MESQVTIAKTTFLQAFHCRSTTSSLSPIHVLPLPHVNEDEDGSFDSRVIMTSRKLLEGESLTLFYCIPSTSQDAYCIFILHAKNALWRYPDSLKKTPYCLRTLEIERHAEQREVLQVLGHGARVNYGFYQPIQNIMKEWVHVSMDENLFVWMHRGEKAHNCRCRS</sequence>
<accession>A0A1I7ZU06</accession>
<protein>
    <submittedName>
        <fullName evidence="2">SET domain-containing protein</fullName>
    </submittedName>
</protein>
<dbReference type="Proteomes" id="UP000095287">
    <property type="component" value="Unplaced"/>
</dbReference>
<proteinExistence type="predicted"/>
<evidence type="ECO:0000313" key="2">
    <source>
        <dbReference type="WBParaSite" id="L893_g29910.t1"/>
    </source>
</evidence>
<organism evidence="1 2">
    <name type="scientific">Steinernema glaseri</name>
    <dbReference type="NCBI Taxonomy" id="37863"/>
    <lineage>
        <taxon>Eukaryota</taxon>
        <taxon>Metazoa</taxon>
        <taxon>Ecdysozoa</taxon>
        <taxon>Nematoda</taxon>
        <taxon>Chromadorea</taxon>
        <taxon>Rhabditida</taxon>
        <taxon>Tylenchina</taxon>
        <taxon>Panagrolaimomorpha</taxon>
        <taxon>Strongyloidoidea</taxon>
        <taxon>Steinernematidae</taxon>
        <taxon>Steinernema</taxon>
    </lineage>
</organism>
<dbReference type="AlphaFoldDB" id="A0A1I7ZU06"/>